<evidence type="ECO:0000313" key="7">
    <source>
        <dbReference type="EMBL" id="CDP31405.1"/>
    </source>
</evidence>
<dbReference type="HOGENOM" id="CLU_008092_0_0_1"/>
<dbReference type="eggNOG" id="ENOG502S359">
    <property type="taxonomic scope" value="Eukaryota"/>
</dbReference>
<feature type="region of interest" description="Disordered" evidence="4">
    <location>
        <begin position="518"/>
        <end position="598"/>
    </location>
</feature>
<feature type="region of interest" description="Disordered" evidence="4">
    <location>
        <begin position="746"/>
        <end position="937"/>
    </location>
</feature>
<sequence length="1181" mass="123664">MTSRLPWRVWCPEVGGCLVALGRGEWWVFRCWLLAAGCWLLAAGWLCCWVWVVTAFAGALCERTNSESTKSGPGCVCLSLPRFPSTIRTWLSCHFLPTTSARSHLPGSHLDSIRLSPNPRPLFDQRPDYRRLDPPILPRRLVPRTVKTTLLSDLNRAAAGDATRRQISSNHHTTFTLSAMSEVQSRPSAPRGRGSARGGRGGFSTRGGGRTAARSAGTNGTTQHDTESSSPALEDEGEISELRKLYGQHIVNIKNIVSDWTDADILYALRETDGDPDEAAFKILDGTFSKWNEVSKPVKTKAKNDTFTTTTADSGAAGGLRNARGGRVEGGRGRGRATERGGRGGGRGKSIHPSTNGPRVKENQPLSVPTEESNEWDTSAPTAESNEWTESTPAESAPAPAAVEPTPAAAPAKPSTDAPKTWASMLRQSTTPKPAPKPKEVPAPPPAEPTPVIEPLPPAPAEPEAVPEPEIAAPVEEKEEPVPEPVQEEQPAVVVPVIEPVIPVVPVVPAVAIPEVALSPSKDALTDENLDKVPGTTEPPATETARSEAADSWDPRAAGSATATPLSASQQQHQAERTPSSGFAATATKATTRTPAFPRRVLDQLEAVRMPGNRAEVERTTVQFGAFSLNGGIEDDIDGDREEPETRPQPPQDSPVAQPRASLPPVQPPAAPESFPTPTQKPVSQVPTGPAGMASQTSPAVLSWLLADTNLAAAPAAVPAITPVAAPGMPISLASQTRNMFLTDINNTAPQPTAQHNQQQYGRFGQQTAAQEHSSFPPSKPFDSFGQQQPAAASTQSQFEGGFQGQTQPAAQTQNQQQAFSSAPNDYPSYYTSGDQRGFYGGYNYNQQQGSQDGPSSQAQRFGGYGTTQTDNISQYPQSGAQHGQSRFGSGSAPSAETPTTTAPATSASSALPQAGQTSQTQHGQQPQPDQYPYHPYSNSPYYGGYMGGYGQYGQGGYAPYGKGNVGYQPNQYGVASQGPYGYSNPSAGFGQSALHRETGGAAAGAGAGLGDYGRAGSQSAQQQSGFGGMHDAFSRGASGYQSQAASFNAPGTQPGAVPSAVDDIKSFGDAKGAAGPSPSLGVAARPGSAANNGPSQSGLPPPQSAQQTNLGGMGQYGYPGHMQQGHAGLHGSHTAAGGYGMSATGGQSQQSSYGYGNQGFGGGYYGGNSQPRGWGNNYHH</sequence>
<feature type="compositionally biased region" description="Pro residues" evidence="4">
    <location>
        <begin position="441"/>
        <end position="461"/>
    </location>
</feature>
<feature type="compositionally biased region" description="Low complexity" evidence="4">
    <location>
        <begin position="842"/>
        <end position="860"/>
    </location>
</feature>
<dbReference type="InterPro" id="IPR009060">
    <property type="entry name" value="UBA-like_sf"/>
</dbReference>
<feature type="compositionally biased region" description="Gly residues" evidence="4">
    <location>
        <begin position="195"/>
        <end position="210"/>
    </location>
</feature>
<dbReference type="OrthoDB" id="5396806at2759"/>
<keyword evidence="8" id="KW-1185">Reference proteome</keyword>
<feature type="compositionally biased region" description="Polar residues" evidence="4">
    <location>
        <begin position="561"/>
        <end position="581"/>
    </location>
</feature>
<feature type="compositionally biased region" description="Polar residues" evidence="4">
    <location>
        <begin position="746"/>
        <end position="773"/>
    </location>
</feature>
<name>B2AN71_PODAN</name>
<dbReference type="InterPro" id="IPR051833">
    <property type="entry name" value="TC-DDR_regulator"/>
</dbReference>
<comment type="subcellular location">
    <subcellularLocation>
        <location evidence="1">Cytoplasm</location>
    </subcellularLocation>
</comment>
<dbReference type="AlphaFoldDB" id="B2AN71"/>
<keyword evidence="5" id="KW-0812">Transmembrane</keyword>
<feature type="compositionally biased region" description="Polar residues" evidence="4">
    <location>
        <begin position="867"/>
        <end position="889"/>
    </location>
</feature>
<feature type="compositionally biased region" description="Basic and acidic residues" evidence="4">
    <location>
        <begin position="326"/>
        <end position="342"/>
    </location>
</feature>
<feature type="compositionally biased region" description="Polar residues" evidence="4">
    <location>
        <begin position="676"/>
        <end position="687"/>
    </location>
</feature>
<feature type="compositionally biased region" description="Low complexity" evidence="4">
    <location>
        <begin position="583"/>
        <end position="598"/>
    </location>
</feature>
<evidence type="ECO:0000313" key="8">
    <source>
        <dbReference type="Proteomes" id="UP000001197"/>
    </source>
</evidence>
<keyword evidence="5" id="KW-0472">Membrane</keyword>
<reference evidence="6" key="2">
    <citation type="submission" date="2008-07" db="EMBL/GenBank/DDBJ databases">
        <authorList>
            <person name="Genoscope - CEA"/>
        </authorList>
    </citation>
    <scope>NUCLEOTIDE SEQUENCE</scope>
    <source>
        <strain evidence="6">S mat+</strain>
    </source>
</reference>
<evidence type="ECO:0000256" key="4">
    <source>
        <dbReference type="SAM" id="MobiDB-lite"/>
    </source>
</evidence>
<feature type="compositionally biased region" description="Low complexity" evidence="4">
    <location>
        <begin position="892"/>
        <end position="937"/>
    </location>
</feature>
<proteinExistence type="predicted"/>
<feature type="region of interest" description="Disordered" evidence="4">
    <location>
        <begin position="178"/>
        <end position="236"/>
    </location>
</feature>
<evidence type="ECO:0000313" key="6">
    <source>
        <dbReference type="EMBL" id="CAP65410.1"/>
    </source>
</evidence>
<feature type="compositionally biased region" description="Low complexity" evidence="4">
    <location>
        <begin position="211"/>
        <end position="222"/>
    </location>
</feature>
<reference evidence="8" key="3">
    <citation type="journal article" date="2014" name="Genetics">
        <title>Maintaining two mating types: Structure of the mating type locus and its role in heterokaryosis in Podospora anserina.</title>
        <authorList>
            <person name="Grognet P."/>
            <person name="Bidard F."/>
            <person name="Kuchly C."/>
            <person name="Tong L.C.H."/>
            <person name="Coppin E."/>
            <person name="Benkhali J.A."/>
            <person name="Couloux A."/>
            <person name="Wincker P."/>
            <person name="Debuchy R."/>
            <person name="Silar P."/>
        </authorList>
    </citation>
    <scope>GENOME REANNOTATION</scope>
    <source>
        <strain evidence="8">S / ATCC MYA-4624 / DSM 980 / FGSC 10383</strain>
    </source>
</reference>
<feature type="region of interest" description="Disordered" evidence="4">
    <location>
        <begin position="1014"/>
        <end position="1134"/>
    </location>
</feature>
<protein>
    <submittedName>
        <fullName evidence="6">Podospora anserina S mat+ genomic DNA chromosome 6, supercontig 4</fullName>
    </submittedName>
</protein>
<dbReference type="EMBL" id="CU633872">
    <property type="protein sequence ID" value="CAP65410.1"/>
    <property type="molecule type" value="Genomic_DNA"/>
</dbReference>
<keyword evidence="5" id="KW-1133">Transmembrane helix</keyword>
<organism evidence="6">
    <name type="scientific">Podospora anserina (strain S / ATCC MYA-4624 / DSM 980 / FGSC 10383)</name>
    <name type="common">Pleurage anserina</name>
    <dbReference type="NCBI Taxonomy" id="515849"/>
    <lineage>
        <taxon>Eukaryota</taxon>
        <taxon>Fungi</taxon>
        <taxon>Dikarya</taxon>
        <taxon>Ascomycota</taxon>
        <taxon>Pezizomycotina</taxon>
        <taxon>Sordariomycetes</taxon>
        <taxon>Sordariomycetidae</taxon>
        <taxon>Sordariales</taxon>
        <taxon>Podosporaceae</taxon>
        <taxon>Podospora</taxon>
        <taxon>Podospora anserina</taxon>
    </lineage>
</organism>
<reference evidence="6 8" key="1">
    <citation type="journal article" date="2008" name="Genome Biol.">
        <title>The genome sequence of the model ascomycete fungus Podospora anserina.</title>
        <authorList>
            <person name="Espagne E."/>
            <person name="Lespinet O."/>
            <person name="Malagnac F."/>
            <person name="Da Silva C."/>
            <person name="Jaillon O."/>
            <person name="Porcel B.M."/>
            <person name="Couloux A."/>
            <person name="Aury J.-M."/>
            <person name="Segurens B."/>
            <person name="Poulain J."/>
            <person name="Anthouard V."/>
            <person name="Grossetete S."/>
            <person name="Khalili H."/>
            <person name="Coppin E."/>
            <person name="Dequard-Chablat M."/>
            <person name="Picard M."/>
            <person name="Contamine V."/>
            <person name="Arnaise S."/>
            <person name="Bourdais A."/>
            <person name="Berteaux-Lecellier V."/>
            <person name="Gautheret D."/>
            <person name="de Vries R.P."/>
            <person name="Battaglia E."/>
            <person name="Coutinho P.M."/>
            <person name="Danchin E.G.J."/>
            <person name="Henrissat B."/>
            <person name="El Khoury R."/>
            <person name="Sainsard-Chanet A."/>
            <person name="Boivin A."/>
            <person name="Pinan-Lucarre B."/>
            <person name="Sellem C.H."/>
            <person name="Debuchy R."/>
            <person name="Wincker P."/>
            <person name="Weissenbach J."/>
            <person name="Silar P."/>
        </authorList>
    </citation>
    <scope>NUCLEOTIDE SEQUENCE [LARGE SCALE GENOMIC DNA]</scope>
    <source>
        <strain evidence="8">S / ATCC MYA-4624 / DSM 980 / FGSC 10383</strain>
        <strain evidence="6">S mat+</strain>
    </source>
</reference>
<dbReference type="GeneID" id="11176191"/>
<dbReference type="PANTHER" id="PTHR16308:SF13">
    <property type="entry name" value="PROTEIN LINGERER"/>
    <property type="match status" value="1"/>
</dbReference>
<evidence type="ECO:0000256" key="5">
    <source>
        <dbReference type="SAM" id="Phobius"/>
    </source>
</evidence>
<evidence type="ECO:0000256" key="1">
    <source>
        <dbReference type="ARBA" id="ARBA00004496"/>
    </source>
</evidence>
<gene>
    <name evidence="6" type="ORF">PODANS_6_9130</name>
</gene>
<dbReference type="RefSeq" id="XP_003437325.1">
    <property type="nucleotide sequence ID" value="XM_003437277.1"/>
</dbReference>
<feature type="compositionally biased region" description="Low complexity" evidence="4">
    <location>
        <begin position="534"/>
        <end position="544"/>
    </location>
</feature>
<evidence type="ECO:0000256" key="3">
    <source>
        <dbReference type="ARBA" id="ARBA00022553"/>
    </source>
</evidence>
<keyword evidence="2" id="KW-0963">Cytoplasm</keyword>
<keyword evidence="3" id="KW-0597">Phosphoprotein</keyword>
<dbReference type="KEGG" id="pan:PODANS72p111"/>
<dbReference type="Proteomes" id="UP000001197">
    <property type="component" value="Chromosome 6"/>
</dbReference>
<reference evidence="7" key="4">
    <citation type="submission" date="2015-04" db="EMBL/GenBank/DDBJ databases">
        <title>Maintaining two mating types: Structure of the mating type locus and its role in heterokaryosis in Podospora anserina.</title>
        <authorList>
            <person name="Grognet P."/>
            <person name="Bidard F."/>
            <person name="Kuchly C."/>
            <person name="Chan Ho Tong L."/>
            <person name="Coppin E."/>
            <person name="Ait Benkhali J."/>
            <person name="Couloux A."/>
            <person name="Wincker P."/>
            <person name="Debuchy R."/>
            <person name="Silar P."/>
        </authorList>
    </citation>
    <scope>NUCLEOTIDE SEQUENCE</scope>
</reference>
<dbReference type="SUPFAM" id="SSF46934">
    <property type="entry name" value="UBA-like"/>
    <property type="match status" value="1"/>
</dbReference>
<feature type="compositionally biased region" description="Low complexity" evidence="4">
    <location>
        <begin position="462"/>
        <end position="474"/>
    </location>
</feature>
<feature type="transmembrane region" description="Helical" evidence="5">
    <location>
        <begin position="31"/>
        <end position="60"/>
    </location>
</feature>
<feature type="region of interest" description="Disordered" evidence="4">
    <location>
        <begin position="626"/>
        <end position="695"/>
    </location>
</feature>
<feature type="compositionally biased region" description="Acidic residues" evidence="4">
    <location>
        <begin position="633"/>
        <end position="643"/>
    </location>
</feature>
<feature type="compositionally biased region" description="Low complexity" evidence="4">
    <location>
        <begin position="805"/>
        <end position="823"/>
    </location>
</feature>
<feature type="compositionally biased region" description="Low complexity" evidence="4">
    <location>
        <begin position="305"/>
        <end position="325"/>
    </location>
</feature>
<feature type="compositionally biased region" description="Low complexity" evidence="4">
    <location>
        <begin position="1015"/>
        <end position="1025"/>
    </location>
</feature>
<dbReference type="VEuPathDB" id="FungiDB:PODANS_6_9130"/>
<dbReference type="GO" id="GO:0005737">
    <property type="term" value="C:cytoplasm"/>
    <property type="evidence" value="ECO:0007669"/>
    <property type="project" value="UniProtKB-SubCell"/>
</dbReference>
<feature type="compositionally biased region" description="Polar residues" evidence="4">
    <location>
        <begin position="364"/>
        <end position="388"/>
    </location>
</feature>
<accession>B2AN71</accession>
<dbReference type="PANTHER" id="PTHR16308">
    <property type="entry name" value="UBIQUITIN ASSOCIATED PROTEIN 2-LIKE/LINGERER"/>
    <property type="match status" value="1"/>
</dbReference>
<feature type="compositionally biased region" description="Low complexity" evidence="4">
    <location>
        <begin position="774"/>
        <end position="798"/>
    </location>
</feature>
<dbReference type="GO" id="GO:0005634">
    <property type="term" value="C:nucleus"/>
    <property type="evidence" value="ECO:0007669"/>
    <property type="project" value="TreeGrafter"/>
</dbReference>
<feature type="compositionally biased region" description="Low complexity" evidence="4">
    <location>
        <begin position="389"/>
        <end position="421"/>
    </location>
</feature>
<evidence type="ECO:0000256" key="2">
    <source>
        <dbReference type="ARBA" id="ARBA00022490"/>
    </source>
</evidence>
<feature type="compositionally biased region" description="Polar residues" evidence="4">
    <location>
        <begin position="1040"/>
        <end position="1052"/>
    </location>
</feature>
<feature type="region of interest" description="Disordered" evidence="4">
    <location>
        <begin position="305"/>
        <end position="489"/>
    </location>
</feature>
<dbReference type="EMBL" id="FO904941">
    <property type="protein sequence ID" value="CDP31405.1"/>
    <property type="molecule type" value="Genomic_DNA"/>
</dbReference>